<dbReference type="RefSeq" id="WP_085376558.1">
    <property type="nucleotide sequence ID" value="NZ_CP020612.1"/>
</dbReference>
<dbReference type="GO" id="GO:0003676">
    <property type="term" value="F:nucleic acid binding"/>
    <property type="evidence" value="ECO:0007669"/>
    <property type="project" value="InterPro"/>
</dbReference>
<dbReference type="GO" id="GO:0005829">
    <property type="term" value="C:cytosol"/>
    <property type="evidence" value="ECO:0007669"/>
    <property type="project" value="UniProtKB-ARBA"/>
</dbReference>
<dbReference type="STRING" id="1945662.B0A89_01080"/>
<dbReference type="PROSITE" id="PS51857">
    <property type="entry name" value="CSD_2"/>
    <property type="match status" value="2"/>
</dbReference>
<dbReference type="OrthoDB" id="9791685at2"/>
<feature type="domain" description="CSD" evidence="2">
    <location>
        <begin position="104"/>
        <end position="169"/>
    </location>
</feature>
<evidence type="ECO:0000256" key="1">
    <source>
        <dbReference type="SAM" id="MobiDB-lite"/>
    </source>
</evidence>
<evidence type="ECO:0000313" key="3">
    <source>
        <dbReference type="EMBL" id="ARJ68449.1"/>
    </source>
</evidence>
<gene>
    <name evidence="3" type="ORF">B0A89_01080</name>
</gene>
<organism evidence="3 4">
    <name type="scientific">Paracoccus contaminans</name>
    <dbReference type="NCBI Taxonomy" id="1945662"/>
    <lineage>
        <taxon>Bacteria</taxon>
        <taxon>Pseudomonadati</taxon>
        <taxon>Pseudomonadota</taxon>
        <taxon>Alphaproteobacteria</taxon>
        <taxon>Rhodobacterales</taxon>
        <taxon>Paracoccaceae</taxon>
        <taxon>Paracoccus</taxon>
    </lineage>
</organism>
<keyword evidence="4" id="KW-1185">Reference proteome</keyword>
<dbReference type="KEGG" id="pcon:B0A89_01080"/>
<feature type="compositionally biased region" description="Basic and acidic residues" evidence="1">
    <location>
        <begin position="217"/>
        <end position="226"/>
    </location>
</feature>
<feature type="compositionally biased region" description="Low complexity" evidence="1">
    <location>
        <begin position="178"/>
        <end position="188"/>
    </location>
</feature>
<dbReference type="InterPro" id="IPR011129">
    <property type="entry name" value="CSD"/>
</dbReference>
<dbReference type="Proteomes" id="UP000193017">
    <property type="component" value="Chromosome"/>
</dbReference>
<dbReference type="EMBL" id="CP020612">
    <property type="protein sequence ID" value="ARJ68449.1"/>
    <property type="molecule type" value="Genomic_DNA"/>
</dbReference>
<name>A0A1W6CUH6_9RHOB</name>
<reference evidence="3 4" key="1">
    <citation type="submission" date="2017-03" db="EMBL/GenBank/DDBJ databases">
        <title>Genome sequence of Paracoccus contaminans isolated from a water microcosm.</title>
        <authorList>
            <person name="Aurass P."/>
            <person name="Karste S."/>
            <person name="Trost E."/>
            <person name="Glaeser S.P."/>
            <person name="Kaempfer P."/>
            <person name="Flieger A."/>
        </authorList>
    </citation>
    <scope>NUCLEOTIDE SEQUENCE [LARGE SCALE GENOMIC DNA]</scope>
    <source>
        <strain evidence="4">RKI 16-01929T\LMG 29738T\CCM 8701T\CIP 111112T</strain>
    </source>
</reference>
<dbReference type="CDD" id="cd04458">
    <property type="entry name" value="CSP_CDS"/>
    <property type="match status" value="2"/>
</dbReference>
<dbReference type="Pfam" id="PF00313">
    <property type="entry name" value="CSD"/>
    <property type="match status" value="2"/>
</dbReference>
<evidence type="ECO:0000313" key="4">
    <source>
        <dbReference type="Proteomes" id="UP000193017"/>
    </source>
</evidence>
<proteinExistence type="predicted"/>
<evidence type="ECO:0000259" key="2">
    <source>
        <dbReference type="PROSITE" id="PS51857"/>
    </source>
</evidence>
<dbReference type="SMART" id="SM00357">
    <property type="entry name" value="CSP"/>
    <property type="match status" value="2"/>
</dbReference>
<sequence length="239" mass="24930">MSGSIPEVTVTVKGVIKWFDSVKGFGFLADSAGSADVLLHANVLRNFGQGSVVEGARVELRAIHTPRGRQAVEILSILPPDQENAAPIPDLSQVAGDRLALLPLLPARVKWFDKGKGFGFATIFGQKGDVFLHVQVLRYCGFADLIPGEGVALRVVDGPRGAIAAQVLAWERAAGAAPEGEAAGSAPSDPGRKGPEAAGPAQRGPGQCDKPGCAGPDRGRAEDCDRTLRSVAPRSVVIR</sequence>
<dbReference type="PANTHER" id="PTHR11544">
    <property type="entry name" value="COLD SHOCK DOMAIN CONTAINING PROTEINS"/>
    <property type="match status" value="1"/>
</dbReference>
<dbReference type="InterPro" id="IPR002059">
    <property type="entry name" value="CSP_DNA-bd"/>
</dbReference>
<feature type="region of interest" description="Disordered" evidence="1">
    <location>
        <begin position="178"/>
        <end position="226"/>
    </location>
</feature>
<accession>A0A1W6CUH6</accession>
<dbReference type="AlphaFoldDB" id="A0A1W6CUH6"/>
<dbReference type="SUPFAM" id="SSF50249">
    <property type="entry name" value="Nucleic acid-binding proteins"/>
    <property type="match status" value="2"/>
</dbReference>
<protein>
    <recommendedName>
        <fullName evidence="2">CSD domain-containing protein</fullName>
    </recommendedName>
</protein>
<feature type="domain" description="CSD" evidence="2">
    <location>
        <begin position="11"/>
        <end position="76"/>
    </location>
</feature>
<dbReference type="InterPro" id="IPR050181">
    <property type="entry name" value="Cold_shock_domain"/>
</dbReference>
<dbReference type="Gene3D" id="2.40.50.140">
    <property type="entry name" value="Nucleic acid-binding proteins"/>
    <property type="match status" value="2"/>
</dbReference>
<dbReference type="InterPro" id="IPR012340">
    <property type="entry name" value="NA-bd_OB-fold"/>
</dbReference>
<dbReference type="PRINTS" id="PR00050">
    <property type="entry name" value="COLDSHOCK"/>
</dbReference>